<proteinExistence type="predicted"/>
<reference evidence="2 3" key="1">
    <citation type="journal article" date="2023" name="Plants (Basel)">
        <title>Bridging the Gap: Combining Genomics and Transcriptomics Approaches to Understand Stylosanthes scabra, an Orphan Legume from the Brazilian Caatinga.</title>
        <authorList>
            <person name="Ferreira-Neto J.R.C."/>
            <person name="da Silva M.D."/>
            <person name="Binneck E."/>
            <person name="de Melo N.F."/>
            <person name="da Silva R.H."/>
            <person name="de Melo A.L.T.M."/>
            <person name="Pandolfi V."/>
            <person name="Bustamante F.O."/>
            <person name="Brasileiro-Vidal A.C."/>
            <person name="Benko-Iseppon A.M."/>
        </authorList>
    </citation>
    <scope>NUCLEOTIDE SEQUENCE [LARGE SCALE GENOMIC DNA]</scope>
    <source>
        <tissue evidence="2">Leaves</tissue>
    </source>
</reference>
<accession>A0ABU6SN80</accession>
<dbReference type="EMBL" id="JASCZI010061125">
    <property type="protein sequence ID" value="MED6137727.1"/>
    <property type="molecule type" value="Genomic_DNA"/>
</dbReference>
<feature type="region of interest" description="Disordered" evidence="1">
    <location>
        <begin position="172"/>
        <end position="225"/>
    </location>
</feature>
<feature type="compositionally biased region" description="Basic and acidic residues" evidence="1">
    <location>
        <begin position="210"/>
        <end position="225"/>
    </location>
</feature>
<keyword evidence="3" id="KW-1185">Reference proteome</keyword>
<organism evidence="2 3">
    <name type="scientific">Stylosanthes scabra</name>
    <dbReference type="NCBI Taxonomy" id="79078"/>
    <lineage>
        <taxon>Eukaryota</taxon>
        <taxon>Viridiplantae</taxon>
        <taxon>Streptophyta</taxon>
        <taxon>Embryophyta</taxon>
        <taxon>Tracheophyta</taxon>
        <taxon>Spermatophyta</taxon>
        <taxon>Magnoliopsida</taxon>
        <taxon>eudicotyledons</taxon>
        <taxon>Gunneridae</taxon>
        <taxon>Pentapetalae</taxon>
        <taxon>rosids</taxon>
        <taxon>fabids</taxon>
        <taxon>Fabales</taxon>
        <taxon>Fabaceae</taxon>
        <taxon>Papilionoideae</taxon>
        <taxon>50 kb inversion clade</taxon>
        <taxon>dalbergioids sensu lato</taxon>
        <taxon>Dalbergieae</taxon>
        <taxon>Pterocarpus clade</taxon>
        <taxon>Stylosanthes</taxon>
    </lineage>
</organism>
<evidence type="ECO:0000313" key="2">
    <source>
        <dbReference type="EMBL" id="MED6137727.1"/>
    </source>
</evidence>
<evidence type="ECO:0000313" key="3">
    <source>
        <dbReference type="Proteomes" id="UP001341840"/>
    </source>
</evidence>
<feature type="compositionally biased region" description="Acidic residues" evidence="1">
    <location>
        <begin position="199"/>
        <end position="209"/>
    </location>
</feature>
<comment type="caution">
    <text evidence="2">The sequence shown here is derived from an EMBL/GenBank/DDBJ whole genome shotgun (WGS) entry which is preliminary data.</text>
</comment>
<dbReference type="Proteomes" id="UP001341840">
    <property type="component" value="Unassembled WGS sequence"/>
</dbReference>
<sequence length="258" mass="29559">MNYLFKGWFRPACSVAGGYATSLFVTARDQYEAIFGLVTSNVGLRVLTSVFFHPFTWMGSGFFYYDYEAHKEYDDVDVEETTKLGTIKICRYHFKDEMFSRSVHSRRFHPNRPYEFPIAMLSNGGNFGEFRPTPSATIAPPQMAHTEPTLTLGPPVPTYPPCRRCTPCVPRRSMTPPSYPSLSRSWMGGGDIEKKEDNEMQELEPEEDLEKNPEEDQEKSKEENELKSMHLLPAIVLLNISGQQLICQYSPIRITFEI</sequence>
<evidence type="ECO:0000256" key="1">
    <source>
        <dbReference type="SAM" id="MobiDB-lite"/>
    </source>
</evidence>
<gene>
    <name evidence="2" type="ORF">PIB30_067652</name>
</gene>
<name>A0ABU6SN80_9FABA</name>
<protein>
    <submittedName>
        <fullName evidence="2">Uncharacterized protein</fullName>
    </submittedName>
</protein>